<dbReference type="InterPro" id="IPR012136">
    <property type="entry name" value="NADH_DH_b"/>
</dbReference>
<feature type="domain" description="NADP transhydrogenase beta-like" evidence="17">
    <location>
        <begin position="13"/>
        <end position="471"/>
    </location>
</feature>
<keyword evidence="7 15" id="KW-0997">Cell inner membrane</keyword>
<evidence type="ECO:0000256" key="3">
    <source>
        <dbReference type="ARBA" id="ARBA00007919"/>
    </source>
</evidence>
<dbReference type="Proteomes" id="UP000696931">
    <property type="component" value="Unassembled WGS sequence"/>
</dbReference>
<evidence type="ECO:0000256" key="6">
    <source>
        <dbReference type="ARBA" id="ARBA00022475"/>
    </source>
</evidence>
<organism evidence="18 19">
    <name type="scientific">Eiseniibacteriota bacterium</name>
    <dbReference type="NCBI Taxonomy" id="2212470"/>
    <lineage>
        <taxon>Bacteria</taxon>
        <taxon>Candidatus Eiseniibacteriota</taxon>
    </lineage>
</organism>
<evidence type="ECO:0000256" key="2">
    <source>
        <dbReference type="ARBA" id="ARBA00004429"/>
    </source>
</evidence>
<dbReference type="PANTHER" id="PTHR44758">
    <property type="entry name" value="NAD(P) TRANSHYDROGENASE SUBUNIT BETA"/>
    <property type="match status" value="1"/>
</dbReference>
<comment type="caution">
    <text evidence="18">The sequence shown here is derived from an EMBL/GenBank/DDBJ whole genome shotgun (WGS) entry which is preliminary data.</text>
</comment>
<comment type="function">
    <text evidence="1 15">The transhydrogenation between NADH and NADP is coupled to respiration and ATP hydrolysis and functions as a proton pump across the membrane.</text>
</comment>
<evidence type="ECO:0000256" key="16">
    <source>
        <dbReference type="SAM" id="Phobius"/>
    </source>
</evidence>
<evidence type="ECO:0000256" key="5">
    <source>
        <dbReference type="ARBA" id="ARBA00014581"/>
    </source>
</evidence>
<dbReference type="PIRSF" id="PIRSF000204">
    <property type="entry name" value="PNTB"/>
    <property type="match status" value="1"/>
</dbReference>
<dbReference type="GO" id="GO:0005886">
    <property type="term" value="C:plasma membrane"/>
    <property type="evidence" value="ECO:0007669"/>
    <property type="project" value="UniProtKB-SubCell"/>
</dbReference>
<feature type="transmembrane region" description="Helical" evidence="16">
    <location>
        <begin position="226"/>
        <end position="244"/>
    </location>
</feature>
<evidence type="ECO:0000256" key="4">
    <source>
        <dbReference type="ARBA" id="ARBA00012943"/>
    </source>
</evidence>
<name>A0A933SBR9_UNCEI</name>
<comment type="similarity">
    <text evidence="3 15">Belongs to the PNT beta subunit family.</text>
</comment>
<evidence type="ECO:0000256" key="11">
    <source>
        <dbReference type="ARBA" id="ARBA00022989"/>
    </source>
</evidence>
<dbReference type="InterPro" id="IPR029035">
    <property type="entry name" value="DHS-like_NAD/FAD-binding_dom"/>
</dbReference>
<keyword evidence="11 16" id="KW-1133">Transmembrane helix</keyword>
<evidence type="ECO:0000256" key="13">
    <source>
        <dbReference type="ARBA" id="ARBA00023136"/>
    </source>
</evidence>
<evidence type="ECO:0000256" key="9">
    <source>
        <dbReference type="ARBA" id="ARBA00022857"/>
    </source>
</evidence>
<comment type="subcellular location">
    <subcellularLocation>
        <location evidence="2">Cell inner membrane</location>
        <topology evidence="2">Multi-pass membrane protein</topology>
    </subcellularLocation>
</comment>
<dbReference type="FunFam" id="3.40.50.1220:FF:000002">
    <property type="entry name" value="NAD(P) transhydrogenase subunit beta"/>
    <property type="match status" value="1"/>
</dbReference>
<dbReference type="NCBIfam" id="NF006974">
    <property type="entry name" value="PRK09444.1"/>
    <property type="match status" value="1"/>
</dbReference>
<evidence type="ECO:0000313" key="19">
    <source>
        <dbReference type="Proteomes" id="UP000696931"/>
    </source>
</evidence>
<dbReference type="Gene3D" id="3.40.50.1220">
    <property type="entry name" value="TPP-binding domain"/>
    <property type="match status" value="1"/>
</dbReference>
<feature type="transmembrane region" description="Helical" evidence="16">
    <location>
        <begin position="201"/>
        <end position="219"/>
    </location>
</feature>
<sequence length="476" mass="49825">MNTTSLLSQPLATVAYIGATILFIMSLGGLSHPETSRRGNQYGIIGMAIAVLATIFGPKVTPAGWGWIVGAMAVGGSIGIYAARTVKMTQMPELVALMHSLVGLAAVFVGYANYIDPAASANLPADEHMVHLIETYVGILIGAVTFSGSIVAFGKLAGKISGKPVILPGRHFLNLIALGVVIWFGVQFAGAHEVSQGMVPLYVMTAIALLFGVHMVMAIGGADMPVVVSMLNSYSGWAAAATGFMLSNDLLIVTGALVGSSGAILSYIMCKAMNRQFFSVIAGGFGTEGGAAPAAGAVPAGEVTPITSAETAELLRDAKNVILVPGYGMAVAQAQHTVFEITKLLREKGVNVRFGIHPVAGRMPGHMNVLLAEAKVPYDIVLEMEELNDDFPDTDVAMVIGANDIVNPAAEDDPTSPIAGMPVLQVWKAKTSIVMKRSMASGYAGVDNPLFYKENNRMLFGDAKKMLDEVLVALKG</sequence>
<keyword evidence="10 15" id="KW-1278">Translocase</keyword>
<evidence type="ECO:0000313" key="18">
    <source>
        <dbReference type="EMBL" id="MBI5169592.1"/>
    </source>
</evidence>
<keyword evidence="8 16" id="KW-0812">Transmembrane</keyword>
<dbReference type="PANTHER" id="PTHR44758:SF1">
    <property type="entry name" value="NAD(P) TRANSHYDROGENASE SUBUNIT BETA"/>
    <property type="match status" value="1"/>
</dbReference>
<dbReference type="GO" id="GO:0008750">
    <property type="term" value="F:proton-translocating NAD(P)+ transhydrogenase activity"/>
    <property type="evidence" value="ECO:0007669"/>
    <property type="project" value="UniProtKB-EC"/>
</dbReference>
<dbReference type="EMBL" id="JACRIW010000058">
    <property type="protein sequence ID" value="MBI5169592.1"/>
    <property type="molecule type" value="Genomic_DNA"/>
</dbReference>
<evidence type="ECO:0000256" key="14">
    <source>
        <dbReference type="ARBA" id="ARBA00048202"/>
    </source>
</evidence>
<feature type="transmembrane region" description="Helical" evidence="16">
    <location>
        <begin position="135"/>
        <end position="157"/>
    </location>
</feature>
<keyword evidence="9 15" id="KW-0521">NADP</keyword>
<dbReference type="InterPro" id="IPR034300">
    <property type="entry name" value="PNTB-like"/>
</dbReference>
<evidence type="ECO:0000256" key="15">
    <source>
        <dbReference type="PIRNR" id="PIRNR000204"/>
    </source>
</evidence>
<feature type="transmembrane region" description="Helical" evidence="16">
    <location>
        <begin position="250"/>
        <end position="270"/>
    </location>
</feature>
<feature type="transmembrane region" description="Helical" evidence="16">
    <location>
        <begin position="64"/>
        <end position="82"/>
    </location>
</feature>
<accession>A0A933SBR9</accession>
<evidence type="ECO:0000256" key="1">
    <source>
        <dbReference type="ARBA" id="ARBA00003943"/>
    </source>
</evidence>
<evidence type="ECO:0000256" key="10">
    <source>
        <dbReference type="ARBA" id="ARBA00022967"/>
    </source>
</evidence>
<dbReference type="EC" id="7.1.1.1" evidence="4 15"/>
<reference evidence="18" key="1">
    <citation type="submission" date="2020-07" db="EMBL/GenBank/DDBJ databases">
        <title>Huge and variable diversity of episymbiotic CPR bacteria and DPANN archaea in groundwater ecosystems.</title>
        <authorList>
            <person name="He C.Y."/>
            <person name="Keren R."/>
            <person name="Whittaker M."/>
            <person name="Farag I.F."/>
            <person name="Doudna J."/>
            <person name="Cate J.H.D."/>
            <person name="Banfield J.F."/>
        </authorList>
    </citation>
    <scope>NUCLEOTIDE SEQUENCE</scope>
    <source>
        <strain evidence="18">NC_groundwater_1813_Pr3_B-0.1um_71_17</strain>
    </source>
</reference>
<evidence type="ECO:0000256" key="12">
    <source>
        <dbReference type="ARBA" id="ARBA00023027"/>
    </source>
</evidence>
<gene>
    <name evidence="18" type="primary">pntB</name>
    <name evidence="18" type="ORF">HZA61_08900</name>
</gene>
<comment type="catalytic activity">
    <reaction evidence="14 15">
        <text>NAD(+) + NADPH + H(+)(in) = NADH + NADP(+) + H(+)(out)</text>
        <dbReference type="Rhea" id="RHEA:47992"/>
        <dbReference type="ChEBI" id="CHEBI:15378"/>
        <dbReference type="ChEBI" id="CHEBI:57540"/>
        <dbReference type="ChEBI" id="CHEBI:57783"/>
        <dbReference type="ChEBI" id="CHEBI:57945"/>
        <dbReference type="ChEBI" id="CHEBI:58349"/>
        <dbReference type="EC" id="7.1.1.1"/>
    </reaction>
</comment>
<evidence type="ECO:0000256" key="8">
    <source>
        <dbReference type="ARBA" id="ARBA00022692"/>
    </source>
</evidence>
<proteinExistence type="inferred from homology"/>
<feature type="transmembrane region" description="Helical" evidence="16">
    <location>
        <begin position="94"/>
        <end position="115"/>
    </location>
</feature>
<protein>
    <recommendedName>
        <fullName evidence="5 15">NAD(P) transhydrogenase subunit beta</fullName>
        <ecNumber evidence="4 15">7.1.1.1</ecNumber>
    </recommendedName>
    <alternativeName>
        <fullName evidence="15">Nicotinamide nucleotide transhydrogenase subunit beta</fullName>
    </alternativeName>
</protein>
<keyword evidence="13 15" id="KW-0472">Membrane</keyword>
<dbReference type="SUPFAM" id="SSF52467">
    <property type="entry name" value="DHS-like NAD/FAD-binding domain"/>
    <property type="match status" value="1"/>
</dbReference>
<keyword evidence="6 15" id="KW-1003">Cell membrane</keyword>
<dbReference type="GO" id="GO:0050661">
    <property type="term" value="F:NADP binding"/>
    <property type="evidence" value="ECO:0007669"/>
    <property type="project" value="InterPro"/>
</dbReference>
<keyword evidence="12 15" id="KW-0520">NAD</keyword>
<dbReference type="Pfam" id="PF02233">
    <property type="entry name" value="PNTB"/>
    <property type="match status" value="1"/>
</dbReference>
<feature type="transmembrane region" description="Helical" evidence="16">
    <location>
        <begin position="12"/>
        <end position="30"/>
    </location>
</feature>
<evidence type="ECO:0000256" key="7">
    <source>
        <dbReference type="ARBA" id="ARBA00022519"/>
    </source>
</evidence>
<feature type="transmembrane region" description="Helical" evidence="16">
    <location>
        <begin position="42"/>
        <end position="58"/>
    </location>
</feature>
<evidence type="ECO:0000259" key="17">
    <source>
        <dbReference type="Pfam" id="PF02233"/>
    </source>
</evidence>
<dbReference type="AlphaFoldDB" id="A0A933SBR9"/>
<feature type="transmembrane region" description="Helical" evidence="16">
    <location>
        <begin position="169"/>
        <end position="189"/>
    </location>
</feature>